<dbReference type="Pfam" id="PF12146">
    <property type="entry name" value="Hydrolase_4"/>
    <property type="match status" value="1"/>
</dbReference>
<evidence type="ECO:0000313" key="3">
    <source>
        <dbReference type="EMBL" id="GAC70306.1"/>
    </source>
</evidence>
<evidence type="ECO:0000313" key="4">
    <source>
        <dbReference type="Proteomes" id="UP000011666"/>
    </source>
</evidence>
<protein>
    <recommendedName>
        <fullName evidence="2">Serine aminopeptidase S33 domain-containing protein</fullName>
    </recommendedName>
</protein>
<gene>
    <name evidence="3" type="ORF">GS4_33_01220</name>
</gene>
<name>M0QPY4_9ACTN</name>
<dbReference type="AlphaFoldDB" id="M0QPY4"/>
<dbReference type="InterPro" id="IPR029058">
    <property type="entry name" value="AB_hydrolase_fold"/>
</dbReference>
<sequence>MTDSRPPTVLVSPAMAVPARVYRHLVAAFADVGWSAEVVARRGIDDGSDAPSRRNDWSYADESADLAAAVRRVRADRSGSVIVVGHSLGAQLAIHLAATNPQQPDGIVTVAGSIPHFRHYPWCGVRELAVAEAVVIRTATAGYWPTPGFGAPAPRTLMREWARMVLSGQAPFPVDGRVTTPTLSIRLAGDALVSAPAARHLESAIAAAARTVWTYGDADRPEGGSLDHIRWARTPQPVVARVRDWWVHRENTARARRNESPTAYTMPSTASPIIDA</sequence>
<evidence type="ECO:0000259" key="2">
    <source>
        <dbReference type="Pfam" id="PF12146"/>
    </source>
</evidence>
<feature type="region of interest" description="Disordered" evidence="1">
    <location>
        <begin position="257"/>
        <end position="276"/>
    </location>
</feature>
<reference evidence="3 4" key="1">
    <citation type="submission" date="2013-01" db="EMBL/GenBank/DDBJ databases">
        <title>Whole genome shotgun sequence of Gordonia soli NBRC 108243.</title>
        <authorList>
            <person name="Isaki-Nakamura S."/>
            <person name="Hosoyama A."/>
            <person name="Tsuchikane K."/>
            <person name="Ando Y."/>
            <person name="Baba S."/>
            <person name="Ohji S."/>
            <person name="Hamada M."/>
            <person name="Tamura T."/>
            <person name="Yamazoe A."/>
            <person name="Yamazaki S."/>
            <person name="Fujita N."/>
        </authorList>
    </citation>
    <scope>NUCLEOTIDE SEQUENCE [LARGE SCALE GENOMIC DNA]</scope>
    <source>
        <strain evidence="3 4">NBRC 108243</strain>
    </source>
</reference>
<evidence type="ECO:0000256" key="1">
    <source>
        <dbReference type="SAM" id="MobiDB-lite"/>
    </source>
</evidence>
<dbReference type="EMBL" id="BANX01000033">
    <property type="protein sequence ID" value="GAC70306.1"/>
    <property type="molecule type" value="Genomic_DNA"/>
</dbReference>
<accession>M0QPY4</accession>
<dbReference type="OrthoDB" id="4536625at2"/>
<dbReference type="SUPFAM" id="SSF53474">
    <property type="entry name" value="alpha/beta-Hydrolases"/>
    <property type="match status" value="1"/>
</dbReference>
<keyword evidence="4" id="KW-1185">Reference proteome</keyword>
<organism evidence="3 4">
    <name type="scientific">Gordonia soli NBRC 108243</name>
    <dbReference type="NCBI Taxonomy" id="1223545"/>
    <lineage>
        <taxon>Bacteria</taxon>
        <taxon>Bacillati</taxon>
        <taxon>Actinomycetota</taxon>
        <taxon>Actinomycetes</taxon>
        <taxon>Mycobacteriales</taxon>
        <taxon>Gordoniaceae</taxon>
        <taxon>Gordonia</taxon>
    </lineage>
</organism>
<dbReference type="eggNOG" id="COG4757">
    <property type="taxonomic scope" value="Bacteria"/>
</dbReference>
<feature type="domain" description="Serine aminopeptidase S33" evidence="2">
    <location>
        <begin position="9"/>
        <end position="114"/>
    </location>
</feature>
<dbReference type="InterPro" id="IPR022742">
    <property type="entry name" value="Hydrolase_4"/>
</dbReference>
<dbReference type="RefSeq" id="WP_007624219.1">
    <property type="nucleotide sequence ID" value="NZ_BANX01000033.1"/>
</dbReference>
<comment type="caution">
    <text evidence="3">The sequence shown here is derived from an EMBL/GenBank/DDBJ whole genome shotgun (WGS) entry which is preliminary data.</text>
</comment>
<proteinExistence type="predicted"/>
<dbReference type="Gene3D" id="3.40.50.1820">
    <property type="entry name" value="alpha/beta hydrolase"/>
    <property type="match status" value="1"/>
</dbReference>
<dbReference type="Proteomes" id="UP000011666">
    <property type="component" value="Unassembled WGS sequence"/>
</dbReference>
<dbReference type="STRING" id="1223545.GS4_33_01220"/>
<feature type="compositionally biased region" description="Polar residues" evidence="1">
    <location>
        <begin position="260"/>
        <end position="276"/>
    </location>
</feature>